<keyword evidence="1" id="KW-0129">CBS domain</keyword>
<proteinExistence type="predicted"/>
<dbReference type="PANTHER" id="PTHR22572">
    <property type="entry name" value="SUGAR-1-PHOSPHATE GUANYL TRANSFERASE"/>
    <property type="match status" value="1"/>
</dbReference>
<dbReference type="SUPFAM" id="SSF54631">
    <property type="entry name" value="CBS-domain pair"/>
    <property type="match status" value="1"/>
</dbReference>
<reference evidence="3 4" key="1">
    <citation type="submission" date="2019-02" db="EMBL/GenBank/DDBJ databases">
        <title>Isolation and identification of novel species under the genus Muribaculum.</title>
        <authorList>
            <person name="Miyake S."/>
            <person name="Ding Y."/>
            <person name="Low A."/>
            <person name="Soh M."/>
            <person name="Seedorf H."/>
        </authorList>
    </citation>
    <scope>NUCLEOTIDE SEQUENCE [LARGE SCALE GENOMIC DNA]</scope>
    <source>
        <strain evidence="3 4">TLL-A4</strain>
    </source>
</reference>
<sequence length="351" mass="39007">MSYDDPHIINDGITILDALDALNKLSGEVMTLLAVDAEGRMTGTLTDGDIRRCLLQGSGLLDKVRSVMHRNFRYLHSGESNVAELRRCRQLGISLLPVLDDNGCIQRIIDLTRCRSVLPVSAILMAGGRGERLRPLTLTTPKPLLKIGSRPIIDYNVESLAAHGITDITVTTNYLAEMIHEHFSEPRYGVNVKCLRETAPLGTLGAVSLVERDDNGVTLVMNSDLLTTISYEDMYLKHIEDKADITVASVPYMVSVPYAILMTDGSHVNSIEEKPTYTYQANAGIYLINNRLLNTLKPGERIDTPELIERAIADGRRVSFFPISGLWMDIGSPSDFKQAQELMRHHHDLTH</sequence>
<evidence type="ECO:0000313" key="3">
    <source>
        <dbReference type="EMBL" id="QCD36361.1"/>
    </source>
</evidence>
<dbReference type="GO" id="GO:0016740">
    <property type="term" value="F:transferase activity"/>
    <property type="evidence" value="ECO:0007669"/>
    <property type="project" value="UniProtKB-KW"/>
</dbReference>
<organism evidence="3 4">
    <name type="scientific">Muribaculum gordoncarteri</name>
    <dbReference type="NCBI Taxonomy" id="2530390"/>
    <lineage>
        <taxon>Bacteria</taxon>
        <taxon>Pseudomonadati</taxon>
        <taxon>Bacteroidota</taxon>
        <taxon>Bacteroidia</taxon>
        <taxon>Bacteroidales</taxon>
        <taxon>Muribaculaceae</taxon>
        <taxon>Muribaculum</taxon>
    </lineage>
</organism>
<dbReference type="InterPro" id="IPR046342">
    <property type="entry name" value="CBS_dom_sf"/>
</dbReference>
<dbReference type="InterPro" id="IPR000644">
    <property type="entry name" value="CBS_dom"/>
</dbReference>
<dbReference type="SUPFAM" id="SSF53448">
    <property type="entry name" value="Nucleotide-diphospho-sugar transferases"/>
    <property type="match status" value="1"/>
</dbReference>
<dbReference type="CDD" id="cd06426">
    <property type="entry name" value="NTP_transferase_like_2"/>
    <property type="match status" value="1"/>
</dbReference>
<dbReference type="PROSITE" id="PS51371">
    <property type="entry name" value="CBS"/>
    <property type="match status" value="1"/>
</dbReference>
<dbReference type="Pfam" id="PF00483">
    <property type="entry name" value="NTP_transferase"/>
    <property type="match status" value="1"/>
</dbReference>
<dbReference type="InterPro" id="IPR050486">
    <property type="entry name" value="Mannose-1P_guanyltransferase"/>
</dbReference>
<dbReference type="Gene3D" id="3.90.550.10">
    <property type="entry name" value="Spore Coat Polysaccharide Biosynthesis Protein SpsA, Chain A"/>
    <property type="match status" value="1"/>
</dbReference>
<dbReference type="InterPro" id="IPR029044">
    <property type="entry name" value="Nucleotide-diphossugar_trans"/>
</dbReference>
<dbReference type="Gene3D" id="3.10.580.10">
    <property type="entry name" value="CBS-domain"/>
    <property type="match status" value="1"/>
</dbReference>
<protein>
    <submittedName>
        <fullName evidence="3">Nucleotidyltransferase</fullName>
    </submittedName>
</protein>
<dbReference type="AlphaFoldDB" id="A0A4P7VPD0"/>
<dbReference type="EMBL" id="CP039393">
    <property type="protein sequence ID" value="QCD36361.1"/>
    <property type="molecule type" value="Genomic_DNA"/>
</dbReference>
<dbReference type="Proteomes" id="UP000297031">
    <property type="component" value="Chromosome"/>
</dbReference>
<accession>A0A4P7VPD0</accession>
<keyword evidence="4" id="KW-1185">Reference proteome</keyword>
<dbReference type="InterPro" id="IPR005835">
    <property type="entry name" value="NTP_transferase_dom"/>
</dbReference>
<feature type="domain" description="CBS" evidence="2">
    <location>
        <begin position="1"/>
        <end position="60"/>
    </location>
</feature>
<keyword evidence="3" id="KW-0808">Transferase</keyword>
<dbReference type="KEGG" id="mgod:E7746_10955"/>
<gene>
    <name evidence="3" type="ORF">E7746_10955</name>
</gene>
<dbReference type="RefSeq" id="WP_136410809.1">
    <property type="nucleotide sequence ID" value="NZ_CP039393.1"/>
</dbReference>
<evidence type="ECO:0000313" key="4">
    <source>
        <dbReference type="Proteomes" id="UP000297031"/>
    </source>
</evidence>
<evidence type="ECO:0000256" key="1">
    <source>
        <dbReference type="PROSITE-ProRule" id="PRU00703"/>
    </source>
</evidence>
<evidence type="ECO:0000259" key="2">
    <source>
        <dbReference type="PROSITE" id="PS51371"/>
    </source>
</evidence>
<name>A0A4P7VPD0_9BACT</name>
<dbReference type="OrthoDB" id="9813880at2"/>